<proteinExistence type="predicted"/>
<dbReference type="RefSeq" id="WP_069034940.1">
    <property type="nucleotide sequence ID" value="NZ_MDKC01000034.1"/>
</dbReference>
<organism evidence="4 5">
    <name type="scientific">Gottfriedia luciferensis</name>
    <dbReference type="NCBI Taxonomy" id="178774"/>
    <lineage>
        <taxon>Bacteria</taxon>
        <taxon>Bacillati</taxon>
        <taxon>Bacillota</taxon>
        <taxon>Bacilli</taxon>
        <taxon>Bacillales</taxon>
        <taxon>Bacillaceae</taxon>
        <taxon>Gottfriedia</taxon>
    </lineage>
</organism>
<dbReference type="NCBIfam" id="NF007214">
    <property type="entry name" value="PRK09636.1"/>
    <property type="match status" value="1"/>
</dbReference>
<dbReference type="SUPFAM" id="SSF88659">
    <property type="entry name" value="Sigma3 and sigma4 domains of RNA polymerase sigma factors"/>
    <property type="match status" value="1"/>
</dbReference>
<comment type="subunit">
    <text evidence="1">Interacts transiently with the RNA polymerase catalytic core formed by RpoA, RpoB, RpoC and RpoZ (2 alpha, 1 beta, 1 beta' and 1 omega subunit) to form the RNA polymerase holoenzyme that can initiate transcription.</text>
</comment>
<dbReference type="PANTHER" id="PTHR30173">
    <property type="entry name" value="SIGMA 19 FACTOR"/>
    <property type="match status" value="1"/>
</dbReference>
<dbReference type="PANTHER" id="PTHR30173:SF36">
    <property type="entry name" value="ECF RNA POLYMERASE SIGMA FACTOR SIGJ"/>
    <property type="match status" value="1"/>
</dbReference>
<dbReference type="NCBIfam" id="TIGR02937">
    <property type="entry name" value="sigma70-ECF"/>
    <property type="match status" value="1"/>
</dbReference>
<dbReference type="InterPro" id="IPR007627">
    <property type="entry name" value="RNA_pol_sigma70_r2"/>
</dbReference>
<evidence type="ECO:0008006" key="6">
    <source>
        <dbReference type="Google" id="ProtNLM"/>
    </source>
</evidence>
<keyword evidence="5" id="KW-1185">Reference proteome</keyword>
<dbReference type="EMBL" id="MDKC01000034">
    <property type="protein sequence ID" value="ODG90557.1"/>
    <property type="molecule type" value="Genomic_DNA"/>
</dbReference>
<dbReference type="InterPro" id="IPR052704">
    <property type="entry name" value="ECF_Sigma-70_Domain"/>
</dbReference>
<evidence type="ECO:0000256" key="1">
    <source>
        <dbReference type="ARBA" id="ARBA00011344"/>
    </source>
</evidence>
<dbReference type="InterPro" id="IPR013249">
    <property type="entry name" value="RNA_pol_sigma70_r4_t2"/>
</dbReference>
<evidence type="ECO:0000259" key="3">
    <source>
        <dbReference type="Pfam" id="PF08281"/>
    </source>
</evidence>
<evidence type="ECO:0000313" key="5">
    <source>
        <dbReference type="Proteomes" id="UP000094580"/>
    </source>
</evidence>
<name>A0ABX2ZLH0_9BACI</name>
<feature type="domain" description="RNA polymerase sigma-70 region 2" evidence="2">
    <location>
        <begin position="6"/>
        <end position="74"/>
    </location>
</feature>
<dbReference type="Pfam" id="PF08281">
    <property type="entry name" value="Sigma70_r4_2"/>
    <property type="match status" value="1"/>
</dbReference>
<dbReference type="InterPro" id="IPR013324">
    <property type="entry name" value="RNA_pol_sigma_r3/r4-like"/>
</dbReference>
<dbReference type="SUPFAM" id="SSF88946">
    <property type="entry name" value="Sigma2 domain of RNA polymerase sigma factors"/>
    <property type="match status" value="1"/>
</dbReference>
<accession>A0ABX2ZLH0</accession>
<evidence type="ECO:0000259" key="2">
    <source>
        <dbReference type="Pfam" id="PF04542"/>
    </source>
</evidence>
<evidence type="ECO:0000313" key="4">
    <source>
        <dbReference type="EMBL" id="ODG90557.1"/>
    </source>
</evidence>
<sequence>MEVDYLYSQYKPLLFSIGYSMLGSVEDSEDLVQDTFLTVQQMNQSTSKEEPNNIKAYLCKIMTNRCLDLLKSSKNKREVYIGPWLPEPIIQKLPEDLNDDPMEKMILDETITYAFLVLLEQLNPTERAVFVLREAFQFDFRTIANILNKTELNCRKIFSRLKRKVQSKDVVEKRNLNQELDIAKRFIEAAETGNLDMLISLLTEDIVLITDAGGKTKAALRPINLQKNVIAFLVGVRKKINSPSETEIVLINNQIGLIVKSEGEEPTVICFEIEGDRYRSIYMLRNPEKIRFLG</sequence>
<dbReference type="InterPro" id="IPR013325">
    <property type="entry name" value="RNA_pol_sigma_r2"/>
</dbReference>
<dbReference type="InterPro" id="IPR014284">
    <property type="entry name" value="RNA_pol_sigma-70_dom"/>
</dbReference>
<dbReference type="Pfam" id="PF04542">
    <property type="entry name" value="Sigma70_r2"/>
    <property type="match status" value="1"/>
</dbReference>
<feature type="domain" description="RNA polymerase sigma factor 70 region 4 type 2" evidence="3">
    <location>
        <begin position="115"/>
        <end position="164"/>
    </location>
</feature>
<protein>
    <recommendedName>
        <fullName evidence="6">RNA polymerase sigma factor</fullName>
    </recommendedName>
</protein>
<dbReference type="InterPro" id="IPR036388">
    <property type="entry name" value="WH-like_DNA-bd_sf"/>
</dbReference>
<dbReference type="Gene3D" id="1.10.1740.10">
    <property type="match status" value="1"/>
</dbReference>
<dbReference type="SUPFAM" id="SSF54427">
    <property type="entry name" value="NTF2-like"/>
    <property type="match status" value="1"/>
</dbReference>
<comment type="caution">
    <text evidence="4">The sequence shown here is derived from an EMBL/GenBank/DDBJ whole genome shotgun (WGS) entry which is preliminary data.</text>
</comment>
<dbReference type="Gene3D" id="1.10.10.10">
    <property type="entry name" value="Winged helix-like DNA-binding domain superfamily/Winged helix DNA-binding domain"/>
    <property type="match status" value="1"/>
</dbReference>
<dbReference type="InterPro" id="IPR032710">
    <property type="entry name" value="NTF2-like_dom_sf"/>
</dbReference>
<gene>
    <name evidence="4" type="ORF">BED47_11845</name>
</gene>
<reference evidence="4 5" key="1">
    <citation type="submission" date="2016-07" db="EMBL/GenBank/DDBJ databases">
        <authorList>
            <person name="Townsley L."/>
            <person name="Shank E.A."/>
        </authorList>
    </citation>
    <scope>NUCLEOTIDE SEQUENCE [LARGE SCALE GENOMIC DNA]</scope>
    <source>
        <strain evidence="4 5">CH01</strain>
    </source>
</reference>
<dbReference type="Proteomes" id="UP000094580">
    <property type="component" value="Unassembled WGS sequence"/>
</dbReference>